<feature type="region of interest" description="Disordered" evidence="1">
    <location>
        <begin position="1"/>
        <end position="32"/>
    </location>
</feature>
<reference evidence="2" key="1">
    <citation type="journal article" date="2014" name="Int. J. Syst. Evol. Microbiol.">
        <title>Complete genome of a new Firmicutes species belonging to the dominant human colonic microbiota ('Ruminococcus bicirculans') reveals two chromosomes and a selective capacity to utilize plant glucans.</title>
        <authorList>
            <consortium name="NISC Comparative Sequencing Program"/>
            <person name="Wegmann U."/>
            <person name="Louis P."/>
            <person name="Goesmann A."/>
            <person name="Henrissat B."/>
            <person name="Duncan S.H."/>
            <person name="Flint H.J."/>
        </authorList>
    </citation>
    <scope>NUCLEOTIDE SEQUENCE</scope>
    <source>
        <strain evidence="2">JCM 17590</strain>
    </source>
</reference>
<dbReference type="Proteomes" id="UP001415169">
    <property type="component" value="Unassembled WGS sequence"/>
</dbReference>
<reference evidence="2" key="2">
    <citation type="submission" date="2023-12" db="EMBL/GenBank/DDBJ databases">
        <authorList>
            <person name="Sun Q."/>
            <person name="Inoue M."/>
        </authorList>
    </citation>
    <scope>NUCLEOTIDE SEQUENCE</scope>
    <source>
        <strain evidence="2">JCM 17590</strain>
    </source>
</reference>
<organism evidence="2 3">
    <name type="scientific">Gryllotalpicola daejeonensis</name>
    <dbReference type="NCBI Taxonomy" id="993087"/>
    <lineage>
        <taxon>Bacteria</taxon>
        <taxon>Bacillati</taxon>
        <taxon>Actinomycetota</taxon>
        <taxon>Actinomycetes</taxon>
        <taxon>Micrococcales</taxon>
        <taxon>Microbacteriaceae</taxon>
        <taxon>Gryllotalpicola</taxon>
    </lineage>
</organism>
<evidence type="ECO:0000313" key="3">
    <source>
        <dbReference type="Proteomes" id="UP001415169"/>
    </source>
</evidence>
<proteinExistence type="predicted"/>
<keyword evidence="3" id="KW-1185">Reference proteome</keyword>
<evidence type="ECO:0000256" key="1">
    <source>
        <dbReference type="SAM" id="MobiDB-lite"/>
    </source>
</evidence>
<gene>
    <name evidence="2" type="ORF">GCM10022286_00610</name>
</gene>
<dbReference type="EMBL" id="BAABBV010000001">
    <property type="protein sequence ID" value="GAA4153789.1"/>
    <property type="molecule type" value="Genomic_DNA"/>
</dbReference>
<accession>A0ABP7ZCR4</accession>
<name>A0ABP7ZCR4_9MICO</name>
<sequence>MTRTIPVSAGKHADGTPASRAHERRVPEKRENAEADISLGEATQSAELEALAHALSDVANSYGLDSELFDIEMTPSESGYQAVVSNGRSEFEVALDRDPSAAAAQLSEAIVKQDHDDLAELLAYAVGDFEESPTEFSLRRAEHIEGCRPSFLVLRNGEPTRWECSGDNADDDTFADLYYWLENEHDARIEAEKVENQVSEIAGYFGVGPNFGADEFGDNSLSDQVRETGAVRGYTELVEREGQWFVRLGIYGSTRPGDVEPTTEYTEIELPEDFDANDFDAHSALTLVDLPTGLEVMPSETGPKLLKWDDDRHENYWSEPAGVRITANV</sequence>
<feature type="compositionally biased region" description="Basic and acidic residues" evidence="1">
    <location>
        <begin position="20"/>
        <end position="32"/>
    </location>
</feature>
<evidence type="ECO:0000313" key="2">
    <source>
        <dbReference type="EMBL" id="GAA4153789.1"/>
    </source>
</evidence>
<comment type="caution">
    <text evidence="2">The sequence shown here is derived from an EMBL/GenBank/DDBJ whole genome shotgun (WGS) entry which is preliminary data.</text>
</comment>
<protein>
    <submittedName>
        <fullName evidence="2">Uncharacterized protein</fullName>
    </submittedName>
</protein>